<evidence type="ECO:0000313" key="2">
    <source>
        <dbReference type="Proteomes" id="UP000266634"/>
    </source>
</evidence>
<feature type="non-terminal residue" evidence="1">
    <location>
        <position position="25"/>
    </location>
</feature>
<evidence type="ECO:0000313" key="1">
    <source>
        <dbReference type="EMBL" id="RII97381.1"/>
    </source>
</evidence>
<protein>
    <submittedName>
        <fullName evidence="1">Short-chain dehydrogenase</fullName>
    </submittedName>
</protein>
<dbReference type="SUPFAM" id="SSF51735">
    <property type="entry name" value="NAD(P)-binding Rossmann-fold domains"/>
    <property type="match status" value="1"/>
</dbReference>
<gene>
    <name evidence="1" type="ORF">DZF93_20210</name>
</gene>
<reference evidence="1 2" key="1">
    <citation type="submission" date="2018-08" db="EMBL/GenBank/DDBJ databases">
        <title>Genome Sequence of Clavibacter michiganensis Subspecies type strains, and the Atypical Peach-Colored Strains Isolated from Tomato.</title>
        <authorList>
            <person name="Osdaghi E."/>
            <person name="Portier P."/>
            <person name="Briand M."/>
            <person name="Jacques M.-A."/>
        </authorList>
    </citation>
    <scope>NUCLEOTIDE SEQUENCE [LARGE SCALE GENOMIC DNA]</scope>
    <source>
        <strain evidence="1 2">CFBP 6488</strain>
    </source>
</reference>
<dbReference type="Proteomes" id="UP000266634">
    <property type="component" value="Unassembled WGS sequence"/>
</dbReference>
<organism evidence="1 2">
    <name type="scientific">Clavibacter michiganensis subsp. insidiosus</name>
    <dbReference type="NCBI Taxonomy" id="33014"/>
    <lineage>
        <taxon>Bacteria</taxon>
        <taxon>Bacillati</taxon>
        <taxon>Actinomycetota</taxon>
        <taxon>Actinomycetes</taxon>
        <taxon>Micrococcales</taxon>
        <taxon>Microbacteriaceae</taxon>
        <taxon>Clavibacter</taxon>
    </lineage>
</organism>
<dbReference type="AlphaFoldDB" id="A0A399NU44"/>
<dbReference type="InterPro" id="IPR036291">
    <property type="entry name" value="NAD(P)-bd_dom_sf"/>
</dbReference>
<dbReference type="EMBL" id="QWEA01001658">
    <property type="protein sequence ID" value="RII97381.1"/>
    <property type="molecule type" value="Genomic_DNA"/>
</dbReference>
<comment type="caution">
    <text evidence="1">The sequence shown here is derived from an EMBL/GenBank/DDBJ whole genome shotgun (WGS) entry which is preliminary data.</text>
</comment>
<proteinExistence type="predicted"/>
<accession>A0A399NU44</accession>
<sequence>MTGAAPVALVMGGASGIGRATAVRL</sequence>
<name>A0A399NU44_9MICO</name>